<dbReference type="SMART" id="SM00977">
    <property type="entry name" value="TilS_C"/>
    <property type="match status" value="1"/>
</dbReference>
<dbReference type="InterPro" id="IPR012796">
    <property type="entry name" value="Lysidine-tRNA-synth_C"/>
</dbReference>
<dbReference type="GO" id="GO:0032267">
    <property type="term" value="F:tRNA(Ile)-lysidine synthase activity"/>
    <property type="evidence" value="ECO:0007669"/>
    <property type="project" value="UniProtKB-EC"/>
</dbReference>
<accession>A0A0R2I210</accession>
<dbReference type="NCBIfam" id="TIGR02432">
    <property type="entry name" value="lysidine_TilS_N"/>
    <property type="match status" value="1"/>
</dbReference>
<evidence type="ECO:0000313" key="11">
    <source>
        <dbReference type="Proteomes" id="UP000050934"/>
    </source>
</evidence>
<organism evidence="10 11">
    <name type="scientific">Limosilactobacillus secaliphilus</name>
    <dbReference type="NCBI Taxonomy" id="396268"/>
    <lineage>
        <taxon>Bacteria</taxon>
        <taxon>Bacillati</taxon>
        <taxon>Bacillota</taxon>
        <taxon>Bacilli</taxon>
        <taxon>Lactobacillales</taxon>
        <taxon>Lactobacillaceae</taxon>
        <taxon>Limosilactobacillus</taxon>
    </lineage>
</organism>
<dbReference type="HAMAP" id="MF_01161">
    <property type="entry name" value="tRNA_Ile_lys_synt"/>
    <property type="match status" value="1"/>
</dbReference>
<dbReference type="Proteomes" id="UP000050934">
    <property type="component" value="Unassembled WGS sequence"/>
</dbReference>
<evidence type="ECO:0000256" key="8">
    <source>
        <dbReference type="HAMAP-Rule" id="MF_01161"/>
    </source>
</evidence>
<reference evidence="10 11" key="1">
    <citation type="journal article" date="2015" name="Genome Announc.">
        <title>Expanding the biotechnology potential of lactobacilli through comparative genomics of 213 strains and associated genera.</title>
        <authorList>
            <person name="Sun Z."/>
            <person name="Harris H.M."/>
            <person name="McCann A."/>
            <person name="Guo C."/>
            <person name="Argimon S."/>
            <person name="Zhang W."/>
            <person name="Yang X."/>
            <person name="Jeffery I.B."/>
            <person name="Cooney J.C."/>
            <person name="Kagawa T.F."/>
            <person name="Liu W."/>
            <person name="Song Y."/>
            <person name="Salvetti E."/>
            <person name="Wrobel A."/>
            <person name="Rasinkangas P."/>
            <person name="Parkhill J."/>
            <person name="Rea M.C."/>
            <person name="O'Sullivan O."/>
            <person name="Ritari J."/>
            <person name="Douillard F.P."/>
            <person name="Paul Ross R."/>
            <person name="Yang R."/>
            <person name="Briner A.E."/>
            <person name="Felis G.E."/>
            <person name="de Vos W.M."/>
            <person name="Barrangou R."/>
            <person name="Klaenhammer T.R."/>
            <person name="Caufield P.W."/>
            <person name="Cui Y."/>
            <person name="Zhang H."/>
            <person name="O'Toole P.W."/>
        </authorList>
    </citation>
    <scope>NUCLEOTIDE SEQUENCE [LARGE SCALE GENOMIC DNA]</scope>
    <source>
        <strain evidence="10 11">DSM 17896</strain>
    </source>
</reference>
<evidence type="ECO:0000256" key="1">
    <source>
        <dbReference type="ARBA" id="ARBA00004496"/>
    </source>
</evidence>
<dbReference type="GO" id="GO:0005524">
    <property type="term" value="F:ATP binding"/>
    <property type="evidence" value="ECO:0007669"/>
    <property type="project" value="UniProtKB-KW"/>
</dbReference>
<dbReference type="PANTHER" id="PTHR43033:SF1">
    <property type="entry name" value="TRNA(ILE)-LYSIDINE SYNTHASE-RELATED"/>
    <property type="match status" value="1"/>
</dbReference>
<dbReference type="STRING" id="396268.IV45_GL001382"/>
<name>A0A0R2I210_9LACO</name>
<evidence type="ECO:0000256" key="7">
    <source>
        <dbReference type="ARBA" id="ARBA00048539"/>
    </source>
</evidence>
<evidence type="ECO:0000256" key="6">
    <source>
        <dbReference type="ARBA" id="ARBA00022840"/>
    </source>
</evidence>
<keyword evidence="3 8" id="KW-0436">Ligase</keyword>
<dbReference type="EC" id="6.3.4.19" evidence="8"/>
<dbReference type="GO" id="GO:0005737">
    <property type="term" value="C:cytoplasm"/>
    <property type="evidence" value="ECO:0007669"/>
    <property type="project" value="UniProtKB-SubCell"/>
</dbReference>
<evidence type="ECO:0000256" key="4">
    <source>
        <dbReference type="ARBA" id="ARBA00022694"/>
    </source>
</evidence>
<keyword evidence="11" id="KW-1185">Reference proteome</keyword>
<comment type="caution">
    <text evidence="8">Lacks conserved residue(s) required for the propagation of feature annotation.</text>
</comment>
<dbReference type="PANTHER" id="PTHR43033">
    <property type="entry name" value="TRNA(ILE)-LYSIDINE SYNTHASE-RELATED"/>
    <property type="match status" value="1"/>
</dbReference>
<evidence type="ECO:0000256" key="5">
    <source>
        <dbReference type="ARBA" id="ARBA00022741"/>
    </source>
</evidence>
<keyword evidence="5" id="KW-0547">Nucleotide-binding</keyword>
<dbReference type="InterPro" id="IPR011063">
    <property type="entry name" value="TilS/TtcA_N"/>
</dbReference>
<keyword evidence="4 8" id="KW-0819">tRNA processing</keyword>
<comment type="caution">
    <text evidence="10">The sequence shown here is derived from an EMBL/GenBank/DDBJ whole genome shotgun (WGS) entry which is preliminary data.</text>
</comment>
<dbReference type="InterPro" id="IPR012094">
    <property type="entry name" value="tRNA_Ile_lys_synt"/>
</dbReference>
<sequence length="422" mass="49150">MTLLTALQDLLPASQIVVAHVNHHLRAQSLQEEQYLRAYCQEHGLRLAVDEWQKHPEHGLEAAGRAERYRFFKKVLQKSQSHILLLAHQRDELFETIMMQLLRGGRIEQLTGIQPARNFDHGRAMILRPWLDISKADLIAFAHERSVKWFEDVTNHQEGTLRNRFRNRYIPELLQENPGLVDHVLDYRSQLADLLAIKNAYLDDLWPRLIVDEQLQLKFWETLSQPVQRAVLNRWLDRAGVYRLGTEELATIHTWLVNPEKPSGHLKINAQNELIKNYSTAKIQNVPELVMNHEPFVETVVKFGHWKRLRTAGKCLVSQTPLEKQAPVAEIWLRDDQLPLKWRLARSKDQLRLKNGGHQSVRRLLINAKIARAQRAEVVVLADAHDEVLWVPGVKSAWLDRKSFATQPAVVAYLYRRKRIQK</sequence>
<comment type="similarity">
    <text evidence="8">Belongs to the tRNA(Ile)-lysidine synthase family.</text>
</comment>
<dbReference type="SUPFAM" id="SSF52402">
    <property type="entry name" value="Adenine nucleotide alpha hydrolases-like"/>
    <property type="match status" value="1"/>
</dbReference>
<dbReference type="SUPFAM" id="SSF56037">
    <property type="entry name" value="PheT/TilS domain"/>
    <property type="match status" value="1"/>
</dbReference>
<evidence type="ECO:0000256" key="2">
    <source>
        <dbReference type="ARBA" id="ARBA00022490"/>
    </source>
</evidence>
<dbReference type="EMBL" id="JQBW01000005">
    <property type="protein sequence ID" value="KRN59235.1"/>
    <property type="molecule type" value="Genomic_DNA"/>
</dbReference>
<dbReference type="InterPro" id="IPR012795">
    <property type="entry name" value="tRNA_Ile_lys_synt_N"/>
</dbReference>
<evidence type="ECO:0000313" key="10">
    <source>
        <dbReference type="EMBL" id="KRN59235.1"/>
    </source>
</evidence>
<gene>
    <name evidence="8" type="primary">tilS</name>
    <name evidence="10" type="ORF">IV45_GL001382</name>
</gene>
<comment type="catalytic activity">
    <reaction evidence="7 8">
        <text>cytidine(34) in tRNA(Ile2) + L-lysine + ATP = lysidine(34) in tRNA(Ile2) + AMP + diphosphate + H(+)</text>
        <dbReference type="Rhea" id="RHEA:43744"/>
        <dbReference type="Rhea" id="RHEA-COMP:10625"/>
        <dbReference type="Rhea" id="RHEA-COMP:10670"/>
        <dbReference type="ChEBI" id="CHEBI:15378"/>
        <dbReference type="ChEBI" id="CHEBI:30616"/>
        <dbReference type="ChEBI" id="CHEBI:32551"/>
        <dbReference type="ChEBI" id="CHEBI:33019"/>
        <dbReference type="ChEBI" id="CHEBI:82748"/>
        <dbReference type="ChEBI" id="CHEBI:83665"/>
        <dbReference type="ChEBI" id="CHEBI:456215"/>
        <dbReference type="EC" id="6.3.4.19"/>
    </reaction>
</comment>
<dbReference type="GO" id="GO:0006400">
    <property type="term" value="P:tRNA modification"/>
    <property type="evidence" value="ECO:0007669"/>
    <property type="project" value="UniProtKB-UniRule"/>
</dbReference>
<dbReference type="AlphaFoldDB" id="A0A0R2I210"/>
<dbReference type="InterPro" id="IPR014729">
    <property type="entry name" value="Rossmann-like_a/b/a_fold"/>
</dbReference>
<keyword evidence="6" id="KW-0067">ATP-binding</keyword>
<comment type="function">
    <text evidence="8">Ligates lysine onto the cytidine present at position 34 of the AUA codon-specific tRNA(Ile) that contains the anticodon CAU, in an ATP-dependent manner. Cytidine is converted to lysidine, thus changing the amino acid specificity of the tRNA from methionine to isoleucine.</text>
</comment>
<dbReference type="CDD" id="cd01992">
    <property type="entry name" value="TilS_N"/>
    <property type="match status" value="1"/>
</dbReference>
<dbReference type="PATRIC" id="fig|396268.3.peg.1403"/>
<proteinExistence type="inferred from homology"/>
<dbReference type="Gene3D" id="3.40.50.620">
    <property type="entry name" value="HUPs"/>
    <property type="match status" value="1"/>
</dbReference>
<feature type="domain" description="Lysidine-tRNA(Ile) synthetase C-terminal" evidence="9">
    <location>
        <begin position="340"/>
        <end position="413"/>
    </location>
</feature>
<evidence type="ECO:0000256" key="3">
    <source>
        <dbReference type="ARBA" id="ARBA00022598"/>
    </source>
</evidence>
<evidence type="ECO:0000259" key="9">
    <source>
        <dbReference type="SMART" id="SM00977"/>
    </source>
</evidence>
<dbReference type="Pfam" id="PF01171">
    <property type="entry name" value="ATP_bind_3"/>
    <property type="match status" value="1"/>
</dbReference>
<protein>
    <recommendedName>
        <fullName evidence="8">tRNA(Ile)-lysidine synthase</fullName>
        <ecNumber evidence="8">6.3.4.19</ecNumber>
    </recommendedName>
    <alternativeName>
        <fullName evidence="8">tRNA(Ile)-2-lysyl-cytidine synthase</fullName>
    </alternativeName>
    <alternativeName>
        <fullName evidence="8">tRNA(Ile)-lysidine synthetase</fullName>
    </alternativeName>
</protein>
<dbReference type="Pfam" id="PF11734">
    <property type="entry name" value="TilS_C"/>
    <property type="match status" value="1"/>
</dbReference>
<keyword evidence="2 8" id="KW-0963">Cytoplasm</keyword>
<comment type="subcellular location">
    <subcellularLocation>
        <location evidence="1 8">Cytoplasm</location>
    </subcellularLocation>
</comment>